<dbReference type="RefSeq" id="WP_404607981.1">
    <property type="nucleotide sequence ID" value="NZ_JBIYDN010000009.1"/>
</dbReference>
<gene>
    <name evidence="3" type="ORF">ABH943_003379</name>
</gene>
<feature type="domain" description="AB hydrolase-1" evidence="2">
    <location>
        <begin position="13"/>
        <end position="251"/>
    </location>
</feature>
<evidence type="ECO:0000256" key="1">
    <source>
        <dbReference type="ARBA" id="ARBA00022801"/>
    </source>
</evidence>
<evidence type="ECO:0000313" key="4">
    <source>
        <dbReference type="Proteomes" id="UP001620514"/>
    </source>
</evidence>
<name>A0ABW8MIN7_9BURK</name>
<evidence type="ECO:0000313" key="3">
    <source>
        <dbReference type="EMBL" id="MFK4443357.1"/>
    </source>
</evidence>
<dbReference type="Pfam" id="PF12697">
    <property type="entry name" value="Abhydrolase_6"/>
    <property type="match status" value="1"/>
</dbReference>
<keyword evidence="4" id="KW-1185">Reference proteome</keyword>
<evidence type="ECO:0000259" key="2">
    <source>
        <dbReference type="Pfam" id="PF12697"/>
    </source>
</evidence>
<proteinExistence type="predicted"/>
<dbReference type="InterPro" id="IPR029058">
    <property type="entry name" value="AB_hydrolase_fold"/>
</dbReference>
<accession>A0ABW8MIN7</accession>
<dbReference type="Proteomes" id="UP001620514">
    <property type="component" value="Unassembled WGS sequence"/>
</dbReference>
<organism evidence="3 4">
    <name type="scientific">Caballeronia udeis</name>
    <dbReference type="NCBI Taxonomy" id="1232866"/>
    <lineage>
        <taxon>Bacteria</taxon>
        <taxon>Pseudomonadati</taxon>
        <taxon>Pseudomonadota</taxon>
        <taxon>Betaproteobacteria</taxon>
        <taxon>Burkholderiales</taxon>
        <taxon>Burkholderiaceae</taxon>
        <taxon>Caballeronia</taxon>
    </lineage>
</organism>
<dbReference type="SUPFAM" id="SSF53474">
    <property type="entry name" value="alpha/beta-Hydrolases"/>
    <property type="match status" value="1"/>
</dbReference>
<dbReference type="EMBL" id="JBIYDN010000009">
    <property type="protein sequence ID" value="MFK4443357.1"/>
    <property type="molecule type" value="Genomic_DNA"/>
</dbReference>
<dbReference type="PANTHER" id="PTHR43798">
    <property type="entry name" value="MONOACYLGLYCEROL LIPASE"/>
    <property type="match status" value="1"/>
</dbReference>
<keyword evidence="1 3" id="KW-0378">Hydrolase</keyword>
<reference evidence="3 4" key="1">
    <citation type="submission" date="2024-11" db="EMBL/GenBank/DDBJ databases">
        <title>Using genomics to understand microbial adaptation to soil warming.</title>
        <authorList>
            <person name="Deangelis K.M. PhD."/>
        </authorList>
    </citation>
    <scope>NUCLEOTIDE SEQUENCE [LARGE SCALE GENOMIC DNA]</scope>
    <source>
        <strain evidence="3 4">GAS97</strain>
    </source>
</reference>
<dbReference type="InterPro" id="IPR000073">
    <property type="entry name" value="AB_hydrolase_1"/>
</dbReference>
<dbReference type="InterPro" id="IPR050266">
    <property type="entry name" value="AB_hydrolase_sf"/>
</dbReference>
<protein>
    <submittedName>
        <fullName evidence="3">Carboxylesterase</fullName>
        <ecNumber evidence="3">3.1.1.1</ecNumber>
    </submittedName>
</protein>
<dbReference type="EC" id="3.1.1.1" evidence="3"/>
<dbReference type="Gene3D" id="3.40.50.1820">
    <property type="entry name" value="alpha/beta hydrolase"/>
    <property type="match status" value="1"/>
</dbReference>
<sequence length="271" mass="30328">MSTPASPPSNHAVLMIHGLGGTRHDFGSLDRKFEQIGCDVYLPSLPGHGSRPDQLSGVSLRDYMQLLSRTYRELALRYERVDVAGISMGALLAVMLSARERLGSGTGRGKGRLILLSPLLFLDGWAGSRFQPLRYLLYCVPGLRHLIRVPEGEPFGIKNTRIRNLIRRHLLKGSGVHYPYVPLAAIAQVDWMRFAVKRALSRVTCETLVMHSEEDEVTSIRSAEFVCKHLGTRNVTLVRLTDSYHMITLDNERNTVADYTVAFVQRPGMLT</sequence>
<dbReference type="GO" id="GO:0106435">
    <property type="term" value="F:carboxylesterase activity"/>
    <property type="evidence" value="ECO:0007669"/>
    <property type="project" value="UniProtKB-EC"/>
</dbReference>
<dbReference type="InterPro" id="IPR012354">
    <property type="entry name" value="Esterase_lipase"/>
</dbReference>
<dbReference type="PANTHER" id="PTHR43798:SF31">
    <property type="entry name" value="AB HYDROLASE SUPERFAMILY PROTEIN YCLE"/>
    <property type="match status" value="1"/>
</dbReference>
<comment type="caution">
    <text evidence="3">The sequence shown here is derived from an EMBL/GenBank/DDBJ whole genome shotgun (WGS) entry which is preliminary data.</text>
</comment>
<dbReference type="PIRSF" id="PIRSF017388">
    <property type="entry name" value="Esterase_lipase"/>
    <property type="match status" value="1"/>
</dbReference>